<dbReference type="PRINTS" id="PR00830">
    <property type="entry name" value="ENDOLAPTASE"/>
</dbReference>
<dbReference type="InterPro" id="IPR014721">
    <property type="entry name" value="Ribsml_uS5_D2-typ_fold_subgr"/>
</dbReference>
<dbReference type="InterPro" id="IPR004815">
    <property type="entry name" value="Lon_bac/euk-typ"/>
</dbReference>
<dbReference type="GO" id="GO:0030163">
    <property type="term" value="P:protein catabolic process"/>
    <property type="evidence" value="ECO:0007669"/>
    <property type="project" value="InterPro"/>
</dbReference>
<dbReference type="GO" id="GO:0016887">
    <property type="term" value="F:ATP hydrolysis activity"/>
    <property type="evidence" value="ECO:0007669"/>
    <property type="project" value="InterPro"/>
</dbReference>
<dbReference type="SUPFAM" id="SSF88697">
    <property type="entry name" value="PUA domain-like"/>
    <property type="match status" value="1"/>
</dbReference>
<protein>
    <recommendedName>
        <fullName evidence="7">Lon protease</fullName>
        <ecNumber evidence="7">3.4.21.53</ecNumber>
    </recommendedName>
</protein>
<comment type="subcellular location">
    <subcellularLocation>
        <location evidence="7">Cytoplasm</location>
    </subcellularLocation>
</comment>
<dbReference type="PROSITE" id="PS01046">
    <property type="entry name" value="LON_SER"/>
    <property type="match status" value="1"/>
</dbReference>
<dbReference type="InterPro" id="IPR003111">
    <property type="entry name" value="Lon_prtase_N"/>
</dbReference>
<sequence length="790" mass="90008">MEKELRKHKDRNIQIPEIIPILIVLDGIVFPELPNNIFISKAESIILLREISKKRERLIGIVIYKKDSEEFYSVGTVAEIQRTIQVIPEFYLEKEAILQIHVHGIRRFRIKRIVQDTPYYKAEIELLSDQSKAAPNQVEARIGAVRAAYLEFLELFKRSEMDMLKTEMINAQDPGYIADLAIFTIPTELISIEEKQEILETLDVGERLEKVLTTLYREVLKIKTQKKIGEELGEEQRKFIIREQIKKLKDELGEEQEEVKKYRKAAELAKLSEEARKAFDEDLEKFSRMDPRDPTRQYIDSWLDWMVSLPWSVSTEDRLDISEAEKILEEDHYGLENVKKRIIEFLAVRKLKPQGRGPLLCFIGPPGTGKTSVGKSIARAMGRKFIRISLGGVYDEAQIRGHRRTYVGALPGIIIQELKRAGSMNPVFMIDEIDKIGTQRLQGDPSSALLEVLDPEQNYAFTDHYLNVPFDLSKVMFICTGNLADPIQPALQDRMEIIDFPGYTREEKLMIAKKYLVPKQVEANGLTNEQLQFKDKGLQSIIRDYTREAGVRNLEREIGKICRRIATRITKNEISQEIITEDKLFETLGPKRYISQLKERISRPGVAIGLAWTPVGGEILFIEAEMIREIREPNLEITGNVEKIMQESAMAALTFVEANLEMLGIPSDRSPVGNKVHIHVPEAAVPKDGPSAGIAMLVALVSLLRKQRVRDDLAMTGEITLRGVVRPVGGIKEKVLAAKEAGIKTIILPKENEKDLQDLPESVKKALERKEIEIKFISEMKEALSIALKS</sequence>
<dbReference type="GO" id="GO:0006508">
    <property type="term" value="P:proteolysis"/>
    <property type="evidence" value="ECO:0007669"/>
    <property type="project" value="UniProtKB-KW"/>
</dbReference>
<evidence type="ECO:0000259" key="13">
    <source>
        <dbReference type="PROSITE" id="PS51786"/>
    </source>
</evidence>
<keyword evidence="5 7" id="KW-0067">ATP-binding</keyword>
<accession>A0A2M7R6P0</accession>
<dbReference type="Pfam" id="PF02190">
    <property type="entry name" value="LON_substr_bdg"/>
    <property type="match status" value="1"/>
</dbReference>
<dbReference type="InterPro" id="IPR027065">
    <property type="entry name" value="Lon_Prtase"/>
</dbReference>
<evidence type="ECO:0000256" key="6">
    <source>
        <dbReference type="ARBA" id="ARBA00050665"/>
    </source>
</evidence>
<comment type="catalytic activity">
    <reaction evidence="6 7 10">
        <text>Hydrolysis of proteins in presence of ATP.</text>
        <dbReference type="EC" id="3.4.21.53"/>
    </reaction>
</comment>
<comment type="similarity">
    <text evidence="7 10 11">Belongs to the peptidase S16 family.</text>
</comment>
<reference evidence="16" key="1">
    <citation type="submission" date="2017-09" db="EMBL/GenBank/DDBJ databases">
        <title>Depth-based differentiation of microbial function through sediment-hosted aquifers and enrichment of novel symbionts in the deep terrestrial subsurface.</title>
        <authorList>
            <person name="Probst A.J."/>
            <person name="Ladd B."/>
            <person name="Jarett J.K."/>
            <person name="Geller-Mcgrath D.E."/>
            <person name="Sieber C.M.K."/>
            <person name="Emerson J.B."/>
            <person name="Anantharaman K."/>
            <person name="Thomas B.C."/>
            <person name="Malmstrom R."/>
            <person name="Stieglmeier M."/>
            <person name="Klingl A."/>
            <person name="Woyke T."/>
            <person name="Ryan C.M."/>
            <person name="Banfield J.F."/>
        </authorList>
    </citation>
    <scope>NUCLEOTIDE SEQUENCE [LARGE SCALE GENOMIC DNA]</scope>
</reference>
<evidence type="ECO:0000256" key="8">
    <source>
        <dbReference type="PIRSR" id="PIRSR001174-1"/>
    </source>
</evidence>
<dbReference type="Proteomes" id="UP000230767">
    <property type="component" value="Unassembled WGS sequence"/>
</dbReference>
<feature type="domain" description="Lon N-terminal" evidence="14">
    <location>
        <begin position="19"/>
        <end position="219"/>
    </location>
</feature>
<dbReference type="InterPro" id="IPR020568">
    <property type="entry name" value="Ribosomal_Su5_D2-typ_SF"/>
</dbReference>
<evidence type="ECO:0000259" key="14">
    <source>
        <dbReference type="PROSITE" id="PS51787"/>
    </source>
</evidence>
<dbReference type="Gene3D" id="3.30.230.10">
    <property type="match status" value="1"/>
</dbReference>
<dbReference type="SMART" id="SM00382">
    <property type="entry name" value="AAA"/>
    <property type="match status" value="1"/>
</dbReference>
<dbReference type="InterPro" id="IPR003959">
    <property type="entry name" value="ATPase_AAA_core"/>
</dbReference>
<dbReference type="Gene3D" id="3.40.50.300">
    <property type="entry name" value="P-loop containing nucleotide triphosphate hydrolases"/>
    <property type="match status" value="1"/>
</dbReference>
<comment type="caution">
    <text evidence="15">The sequence shown here is derived from an EMBL/GenBank/DDBJ whole genome shotgun (WGS) entry which is preliminary data.</text>
</comment>
<gene>
    <name evidence="15" type="primary">lon</name>
    <name evidence="15" type="ORF">COY73_01445</name>
</gene>
<dbReference type="SMART" id="SM00464">
    <property type="entry name" value="LON"/>
    <property type="match status" value="1"/>
</dbReference>
<evidence type="ECO:0000256" key="12">
    <source>
        <dbReference type="SAM" id="Coils"/>
    </source>
</evidence>
<dbReference type="Pfam" id="PF05362">
    <property type="entry name" value="Lon_C"/>
    <property type="match status" value="1"/>
</dbReference>
<evidence type="ECO:0000256" key="7">
    <source>
        <dbReference type="PIRNR" id="PIRNR001174"/>
    </source>
</evidence>
<dbReference type="InterPro" id="IPR015947">
    <property type="entry name" value="PUA-like_sf"/>
</dbReference>
<feature type="binding site" evidence="9">
    <location>
        <begin position="364"/>
        <end position="371"/>
    </location>
    <ligand>
        <name>ATP</name>
        <dbReference type="ChEBI" id="CHEBI:30616"/>
    </ligand>
</feature>
<dbReference type="GO" id="GO:0004252">
    <property type="term" value="F:serine-type endopeptidase activity"/>
    <property type="evidence" value="ECO:0007669"/>
    <property type="project" value="UniProtKB-UniRule"/>
</dbReference>
<feature type="domain" description="Lon proteolytic" evidence="13">
    <location>
        <begin position="601"/>
        <end position="790"/>
    </location>
</feature>
<dbReference type="InterPro" id="IPR054594">
    <property type="entry name" value="Lon_lid"/>
</dbReference>
<dbReference type="Gene3D" id="2.30.130.40">
    <property type="entry name" value="LON domain-like"/>
    <property type="match status" value="1"/>
</dbReference>
<feature type="active site" evidence="8 10">
    <location>
        <position position="734"/>
    </location>
</feature>
<dbReference type="InterPro" id="IPR003593">
    <property type="entry name" value="AAA+_ATPase"/>
</dbReference>
<dbReference type="GO" id="GO:0005737">
    <property type="term" value="C:cytoplasm"/>
    <property type="evidence" value="ECO:0007669"/>
    <property type="project" value="UniProtKB-SubCell"/>
</dbReference>
<keyword evidence="4 7" id="KW-0720">Serine protease</keyword>
<dbReference type="PROSITE" id="PS51787">
    <property type="entry name" value="LON_N"/>
    <property type="match status" value="1"/>
</dbReference>
<keyword evidence="7" id="KW-0963">Cytoplasm</keyword>
<dbReference type="GO" id="GO:0004176">
    <property type="term" value="F:ATP-dependent peptidase activity"/>
    <property type="evidence" value="ECO:0007669"/>
    <property type="project" value="UniProtKB-UniRule"/>
</dbReference>
<dbReference type="Pfam" id="PF22667">
    <property type="entry name" value="Lon_lid"/>
    <property type="match status" value="1"/>
</dbReference>
<name>A0A2M7R6P0_9BACT</name>
<dbReference type="InterPro" id="IPR027417">
    <property type="entry name" value="P-loop_NTPase"/>
</dbReference>
<dbReference type="Gene3D" id="1.20.5.5270">
    <property type="match status" value="1"/>
</dbReference>
<dbReference type="AlphaFoldDB" id="A0A2M7R6P0"/>
<feature type="coiled-coil region" evidence="12">
    <location>
        <begin position="238"/>
        <end position="265"/>
    </location>
</feature>
<evidence type="ECO:0000256" key="5">
    <source>
        <dbReference type="ARBA" id="ARBA00022840"/>
    </source>
</evidence>
<evidence type="ECO:0000256" key="1">
    <source>
        <dbReference type="ARBA" id="ARBA00022670"/>
    </source>
</evidence>
<organism evidence="15 16">
    <name type="scientific">Candidatus Nealsonbacteria bacterium CG_4_10_14_0_8_um_filter_37_14</name>
    <dbReference type="NCBI Taxonomy" id="1974684"/>
    <lineage>
        <taxon>Bacteria</taxon>
        <taxon>Candidatus Nealsoniibacteriota</taxon>
    </lineage>
</organism>
<evidence type="ECO:0000313" key="16">
    <source>
        <dbReference type="Proteomes" id="UP000230767"/>
    </source>
</evidence>
<evidence type="ECO:0000256" key="10">
    <source>
        <dbReference type="PROSITE-ProRule" id="PRU01122"/>
    </source>
</evidence>
<evidence type="ECO:0000256" key="4">
    <source>
        <dbReference type="ARBA" id="ARBA00022825"/>
    </source>
</evidence>
<comment type="subunit">
    <text evidence="7">Homohexamer. Organized in a ring with a central cavity.</text>
</comment>
<dbReference type="CDD" id="cd19500">
    <property type="entry name" value="RecA-like_Lon"/>
    <property type="match status" value="1"/>
</dbReference>
<dbReference type="PIRSF" id="PIRSF001174">
    <property type="entry name" value="Lon_proteas"/>
    <property type="match status" value="1"/>
</dbReference>
<dbReference type="SUPFAM" id="SSF54211">
    <property type="entry name" value="Ribosomal protein S5 domain 2-like"/>
    <property type="match status" value="1"/>
</dbReference>
<keyword evidence="12" id="KW-0175">Coiled coil</keyword>
<dbReference type="Gene3D" id="1.10.8.60">
    <property type="match status" value="1"/>
</dbReference>
<evidence type="ECO:0000256" key="3">
    <source>
        <dbReference type="ARBA" id="ARBA00022801"/>
    </source>
</evidence>
<dbReference type="FunFam" id="3.40.50.300:FF:000021">
    <property type="entry name" value="Lon protease homolog"/>
    <property type="match status" value="1"/>
</dbReference>
<dbReference type="InterPro" id="IPR008268">
    <property type="entry name" value="Peptidase_S16_AS"/>
</dbReference>
<dbReference type="Pfam" id="PF00004">
    <property type="entry name" value="AAA"/>
    <property type="match status" value="1"/>
</dbReference>
<keyword evidence="2 7" id="KW-0547">Nucleotide-binding</keyword>
<proteinExistence type="inferred from homology"/>
<dbReference type="EMBL" id="PFLW01000039">
    <property type="protein sequence ID" value="PIY89280.1"/>
    <property type="molecule type" value="Genomic_DNA"/>
</dbReference>
<evidence type="ECO:0000256" key="2">
    <source>
        <dbReference type="ARBA" id="ARBA00022741"/>
    </source>
</evidence>
<evidence type="ECO:0000256" key="11">
    <source>
        <dbReference type="RuleBase" id="RU000591"/>
    </source>
</evidence>
<dbReference type="Gene3D" id="1.20.58.1480">
    <property type="match status" value="1"/>
</dbReference>
<dbReference type="EC" id="3.4.21.53" evidence="7"/>
<evidence type="ECO:0000256" key="9">
    <source>
        <dbReference type="PIRSR" id="PIRSR001174-2"/>
    </source>
</evidence>
<dbReference type="GO" id="GO:0005524">
    <property type="term" value="F:ATP binding"/>
    <property type="evidence" value="ECO:0007669"/>
    <property type="project" value="UniProtKB-KW"/>
</dbReference>
<keyword evidence="1 7" id="KW-0645">Protease</keyword>
<dbReference type="NCBIfam" id="TIGR00763">
    <property type="entry name" value="lon"/>
    <property type="match status" value="1"/>
</dbReference>
<dbReference type="SUPFAM" id="SSF52540">
    <property type="entry name" value="P-loop containing nucleoside triphosphate hydrolases"/>
    <property type="match status" value="1"/>
</dbReference>
<dbReference type="PANTHER" id="PTHR10046">
    <property type="entry name" value="ATP DEPENDENT LON PROTEASE FAMILY MEMBER"/>
    <property type="match status" value="1"/>
</dbReference>
<dbReference type="PROSITE" id="PS51786">
    <property type="entry name" value="LON_PROTEOLYTIC"/>
    <property type="match status" value="1"/>
</dbReference>
<feature type="active site" evidence="8 10">
    <location>
        <position position="691"/>
    </location>
</feature>
<dbReference type="InterPro" id="IPR046336">
    <property type="entry name" value="Lon_prtase_N_sf"/>
</dbReference>
<keyword evidence="3 7" id="KW-0378">Hydrolase</keyword>
<dbReference type="InterPro" id="IPR008269">
    <property type="entry name" value="Lon_proteolytic"/>
</dbReference>
<evidence type="ECO:0000313" key="15">
    <source>
        <dbReference type="EMBL" id="PIY89280.1"/>
    </source>
</evidence>